<dbReference type="EC" id="6.1.1.19" evidence="11"/>
<proteinExistence type="inferred from homology"/>
<dbReference type="Gene3D" id="3.30.1360.70">
    <property type="entry name" value="Arginyl tRNA synthetase N-terminal domain"/>
    <property type="match status" value="1"/>
</dbReference>
<keyword evidence="16" id="KW-1185">Reference proteome</keyword>
<comment type="subunit">
    <text evidence="3 11">Monomer.</text>
</comment>
<dbReference type="SMR" id="A0A0H3MXT7"/>
<dbReference type="HAMAP" id="MF_00123">
    <property type="entry name" value="Arg_tRNA_synth"/>
    <property type="match status" value="1"/>
</dbReference>
<dbReference type="SUPFAM" id="SSF47323">
    <property type="entry name" value="Anticodon-binding domain of a subclass of class I aminoacyl-tRNA synthetases"/>
    <property type="match status" value="1"/>
</dbReference>
<accession>A0A0H3MXT7</accession>
<dbReference type="EMBL" id="FM252032">
    <property type="protein sequence ID" value="CAZ56832.1"/>
    <property type="molecule type" value="Genomic_DNA"/>
</dbReference>
<gene>
    <name evidence="11 15" type="primary">argS</name>
    <name evidence="15" type="ordered locus">SSUBM407_1975</name>
</gene>
<evidence type="ECO:0000259" key="14">
    <source>
        <dbReference type="SMART" id="SM01016"/>
    </source>
</evidence>
<keyword evidence="6 11" id="KW-0547">Nucleotide-binding</keyword>
<dbReference type="Proteomes" id="UP000009077">
    <property type="component" value="Chromosome"/>
</dbReference>
<organism evidence="15 16">
    <name type="scientific">Streptococcus suis (strain BM407)</name>
    <dbReference type="NCBI Taxonomy" id="568814"/>
    <lineage>
        <taxon>Bacteria</taxon>
        <taxon>Bacillati</taxon>
        <taxon>Bacillota</taxon>
        <taxon>Bacilli</taxon>
        <taxon>Lactobacillales</taxon>
        <taxon>Streptococcaceae</taxon>
        <taxon>Streptococcus</taxon>
    </lineage>
</organism>
<dbReference type="SMART" id="SM00836">
    <property type="entry name" value="DALR_1"/>
    <property type="match status" value="1"/>
</dbReference>
<dbReference type="PATRIC" id="fig|568814.3.peg.2008"/>
<dbReference type="PANTHER" id="PTHR11956">
    <property type="entry name" value="ARGINYL-TRNA SYNTHETASE"/>
    <property type="match status" value="1"/>
</dbReference>
<dbReference type="Gene3D" id="1.10.730.10">
    <property type="entry name" value="Isoleucyl-tRNA Synthetase, Domain 1"/>
    <property type="match status" value="1"/>
</dbReference>
<evidence type="ECO:0000313" key="16">
    <source>
        <dbReference type="Proteomes" id="UP000009077"/>
    </source>
</evidence>
<evidence type="ECO:0000256" key="5">
    <source>
        <dbReference type="ARBA" id="ARBA00022598"/>
    </source>
</evidence>
<keyword evidence="9 11" id="KW-0030">Aminoacyl-tRNA synthetase</keyword>
<dbReference type="FunFam" id="3.40.50.620:FF:000116">
    <property type="entry name" value="Arginine--tRNA ligase"/>
    <property type="match status" value="1"/>
</dbReference>
<dbReference type="GO" id="GO:0006420">
    <property type="term" value="P:arginyl-tRNA aminoacylation"/>
    <property type="evidence" value="ECO:0007669"/>
    <property type="project" value="UniProtKB-UniRule"/>
</dbReference>
<dbReference type="SUPFAM" id="SSF52374">
    <property type="entry name" value="Nucleotidylyl transferase"/>
    <property type="match status" value="1"/>
</dbReference>
<name>A0A0H3MXT7_STRS4</name>
<evidence type="ECO:0000256" key="6">
    <source>
        <dbReference type="ARBA" id="ARBA00022741"/>
    </source>
</evidence>
<dbReference type="NCBIfam" id="TIGR00456">
    <property type="entry name" value="argS"/>
    <property type="match status" value="1"/>
</dbReference>
<evidence type="ECO:0000256" key="9">
    <source>
        <dbReference type="ARBA" id="ARBA00023146"/>
    </source>
</evidence>
<dbReference type="InterPro" id="IPR014729">
    <property type="entry name" value="Rossmann-like_a/b/a_fold"/>
</dbReference>
<dbReference type="CDD" id="cd07956">
    <property type="entry name" value="Anticodon_Ia_Arg"/>
    <property type="match status" value="1"/>
</dbReference>
<dbReference type="InterPro" id="IPR001278">
    <property type="entry name" value="Arg-tRNA-ligase"/>
</dbReference>
<evidence type="ECO:0000256" key="7">
    <source>
        <dbReference type="ARBA" id="ARBA00022840"/>
    </source>
</evidence>
<dbReference type="SMART" id="SM01016">
    <property type="entry name" value="Arg_tRNA_synt_N"/>
    <property type="match status" value="1"/>
</dbReference>
<keyword evidence="5 11" id="KW-0436">Ligase</keyword>
<feature type="short sequence motif" description="'HIGH' region" evidence="11">
    <location>
        <begin position="121"/>
        <end position="131"/>
    </location>
</feature>
<dbReference type="InterPro" id="IPR005148">
    <property type="entry name" value="Arg-tRNA-synth_N"/>
</dbReference>
<dbReference type="Pfam" id="PF00750">
    <property type="entry name" value="tRNA-synt_1d"/>
    <property type="match status" value="1"/>
</dbReference>
<keyword evidence="8 11" id="KW-0648">Protein biosynthesis</keyword>
<evidence type="ECO:0000256" key="4">
    <source>
        <dbReference type="ARBA" id="ARBA00022490"/>
    </source>
</evidence>
<dbReference type="Gene3D" id="3.40.50.620">
    <property type="entry name" value="HUPs"/>
    <property type="match status" value="1"/>
</dbReference>
<evidence type="ECO:0000256" key="2">
    <source>
        <dbReference type="ARBA" id="ARBA00005594"/>
    </source>
</evidence>
<feature type="domain" description="DALR anticodon binding" evidence="13">
    <location>
        <begin position="449"/>
        <end position="562"/>
    </location>
</feature>
<dbReference type="CDD" id="cd00671">
    <property type="entry name" value="ArgRS_core"/>
    <property type="match status" value="1"/>
</dbReference>
<evidence type="ECO:0000256" key="8">
    <source>
        <dbReference type="ARBA" id="ARBA00022917"/>
    </source>
</evidence>
<dbReference type="InterPro" id="IPR035684">
    <property type="entry name" value="ArgRS_core"/>
</dbReference>
<comment type="catalytic activity">
    <reaction evidence="10 11">
        <text>tRNA(Arg) + L-arginine + ATP = L-arginyl-tRNA(Arg) + AMP + diphosphate</text>
        <dbReference type="Rhea" id="RHEA:20301"/>
        <dbReference type="Rhea" id="RHEA-COMP:9658"/>
        <dbReference type="Rhea" id="RHEA-COMP:9673"/>
        <dbReference type="ChEBI" id="CHEBI:30616"/>
        <dbReference type="ChEBI" id="CHEBI:32682"/>
        <dbReference type="ChEBI" id="CHEBI:33019"/>
        <dbReference type="ChEBI" id="CHEBI:78442"/>
        <dbReference type="ChEBI" id="CHEBI:78513"/>
        <dbReference type="ChEBI" id="CHEBI:456215"/>
        <dbReference type="EC" id="6.1.1.19"/>
    </reaction>
</comment>
<dbReference type="GO" id="GO:0005524">
    <property type="term" value="F:ATP binding"/>
    <property type="evidence" value="ECO:0007669"/>
    <property type="project" value="UniProtKB-UniRule"/>
</dbReference>
<dbReference type="InterPro" id="IPR008909">
    <property type="entry name" value="DALR_anticod-bd"/>
</dbReference>
<comment type="similarity">
    <text evidence="2 11 12">Belongs to the class-I aminoacyl-tRNA synthetase family.</text>
</comment>
<dbReference type="GO" id="GO:0004814">
    <property type="term" value="F:arginine-tRNA ligase activity"/>
    <property type="evidence" value="ECO:0007669"/>
    <property type="project" value="UniProtKB-UniRule"/>
</dbReference>
<keyword evidence="4 11" id="KW-0963">Cytoplasm</keyword>
<evidence type="ECO:0000313" key="15">
    <source>
        <dbReference type="EMBL" id="CAZ56832.1"/>
    </source>
</evidence>
<dbReference type="SUPFAM" id="SSF55190">
    <property type="entry name" value="Arginyl-tRNA synthetase (ArgRS), N-terminal 'additional' domain"/>
    <property type="match status" value="1"/>
</dbReference>
<dbReference type="RefSeq" id="WP_012028003.1">
    <property type="nucleotide sequence ID" value="NC_012926.1"/>
</dbReference>
<evidence type="ECO:0000256" key="10">
    <source>
        <dbReference type="ARBA" id="ARBA00049339"/>
    </source>
</evidence>
<evidence type="ECO:0000256" key="12">
    <source>
        <dbReference type="RuleBase" id="RU363038"/>
    </source>
</evidence>
<keyword evidence="7 11" id="KW-0067">ATP-binding</keyword>
<dbReference type="InterPro" id="IPR036695">
    <property type="entry name" value="Arg-tRNA-synth_N_sf"/>
</dbReference>
<evidence type="ECO:0000256" key="1">
    <source>
        <dbReference type="ARBA" id="ARBA00004496"/>
    </source>
</evidence>
<evidence type="ECO:0000256" key="3">
    <source>
        <dbReference type="ARBA" id="ARBA00011245"/>
    </source>
</evidence>
<evidence type="ECO:0000256" key="11">
    <source>
        <dbReference type="HAMAP-Rule" id="MF_00123"/>
    </source>
</evidence>
<dbReference type="InterPro" id="IPR009080">
    <property type="entry name" value="tRNAsynth_Ia_anticodon-bd"/>
</dbReference>
<dbReference type="GeneID" id="8154079"/>
<dbReference type="Pfam" id="PF03485">
    <property type="entry name" value="Arg_tRNA_synt_N"/>
    <property type="match status" value="1"/>
</dbReference>
<feature type="domain" description="Arginyl tRNA synthetase N-terminal" evidence="14">
    <location>
        <begin position="1"/>
        <end position="83"/>
    </location>
</feature>
<dbReference type="AlphaFoldDB" id="A0A0H3MXT7"/>
<reference evidence="15 16" key="1">
    <citation type="journal article" date="2009" name="PLoS ONE">
        <title>Rapid evolution of virulence and drug resistance in the emerging zoonotic pathogen Streptococcus suis.</title>
        <authorList>
            <person name="Holden M.T.G."/>
            <person name="Hauser H."/>
            <person name="Sanders M."/>
            <person name="Ngo T.H."/>
            <person name="Cherevach I."/>
            <person name="Cronin A."/>
            <person name="Goodhead I."/>
            <person name="Mungall K."/>
            <person name="Quail M.A."/>
            <person name="Price C."/>
            <person name="Rabbinowitsch E."/>
            <person name="Sharp S."/>
            <person name="Croucher N.J."/>
            <person name="Chieu T.B."/>
            <person name="Mai N.T.H."/>
            <person name="Diep T.S."/>
            <person name="Chinh N.T."/>
            <person name="Kehoe M."/>
            <person name="Leigh J.A."/>
            <person name="Ward P.N."/>
            <person name="Dowson C.G."/>
            <person name="Whatmore A.M."/>
            <person name="Chanter N."/>
            <person name="Iversen P."/>
            <person name="Gottschalk M."/>
            <person name="Slater J.D."/>
            <person name="Smith H.E."/>
            <person name="Spratt B.G."/>
            <person name="Xu J."/>
            <person name="Ye C."/>
            <person name="Bentley S."/>
            <person name="Barrell B.G."/>
            <person name="Schultsz C."/>
            <person name="Maskell D.J."/>
            <person name="Parkhill J."/>
        </authorList>
    </citation>
    <scope>NUCLEOTIDE SEQUENCE [LARGE SCALE GENOMIC DNA]</scope>
    <source>
        <strain evidence="15 16">BM407</strain>
    </source>
</reference>
<protein>
    <recommendedName>
        <fullName evidence="11">Arginine--tRNA ligase</fullName>
        <ecNumber evidence="11">6.1.1.19</ecNumber>
    </recommendedName>
    <alternativeName>
        <fullName evidence="11">Arginyl-tRNA synthetase</fullName>
        <shortName evidence="11">ArgRS</shortName>
    </alternativeName>
</protein>
<dbReference type="HOGENOM" id="CLU_006406_6_2_9"/>
<dbReference type="Pfam" id="PF05746">
    <property type="entry name" value="DALR_1"/>
    <property type="match status" value="1"/>
</dbReference>
<sequence>MNQKQVIAERLAAILPSLEVEAIYNLLEKPKSSEMGDIAFPAFSLAKVERKAPQAIAADIVEKLDTTGFENVVATGPYVNFFLDKAAISHQVLTDVITEKDQYGKLNIGQGRNVTIDMSSPNIAKPFSVGHLRSTVIGDALANIHEKLGYKPIRINHLGDWGKQFGMLIVAYKLWGDKAAVEADPISELLKLYVRINAEAEEKPELDDEARQWFKKLEDGDPEAHELWQWFRDESLVEFNRIYDKLDVTFDSYNGEAFYNDKMDEGIQILEEKGLLQESKGAKIVDLESYNLPPALIMKTDGATLYITRDMATAMYRKRTYDFVKSIYVVGQEQINHFKQLKAVLKEMDFDWSDDMTHITFGLVTKDKKKLSTRKGNIILLEPTLDEAISRALTQIEAKNPDLENKEEVAHAVGVGAVKFYDLKTDRDNGYDFDLEAMVSFEGETGPYVQYAYARIQSILRKANFVPNAENDYKLADTESWEIIKHIQNFSAVVERAGDKFDPSLIAKYAINLAQAFNKYYAHTRILDESPERDSRLALAYATGLVLKEALRLLGVKAPEKM</sequence>
<dbReference type="FunFam" id="1.10.730.10:FF:000006">
    <property type="entry name" value="Arginyl-tRNA synthetase 2, mitochondrial"/>
    <property type="match status" value="1"/>
</dbReference>
<dbReference type="GO" id="GO:0005737">
    <property type="term" value="C:cytoplasm"/>
    <property type="evidence" value="ECO:0007669"/>
    <property type="project" value="UniProtKB-SubCell"/>
</dbReference>
<dbReference type="PANTHER" id="PTHR11956:SF5">
    <property type="entry name" value="ARGININE--TRNA LIGASE, CYTOPLASMIC"/>
    <property type="match status" value="1"/>
</dbReference>
<evidence type="ECO:0000259" key="13">
    <source>
        <dbReference type="SMART" id="SM00836"/>
    </source>
</evidence>
<dbReference type="KEGG" id="ssb:SSUBM407_1975"/>
<dbReference type="PRINTS" id="PR01038">
    <property type="entry name" value="TRNASYNTHARG"/>
</dbReference>
<comment type="subcellular location">
    <subcellularLocation>
        <location evidence="1 11">Cytoplasm</location>
    </subcellularLocation>
</comment>